<dbReference type="PANTHER" id="PTHR22803">
    <property type="entry name" value="MANNOSE, PHOSPHOLIPASE, LECTIN RECEPTOR RELATED"/>
    <property type="match status" value="1"/>
</dbReference>
<dbReference type="InterPro" id="IPR001304">
    <property type="entry name" value="C-type_lectin-like"/>
</dbReference>
<dbReference type="CDD" id="cd00037">
    <property type="entry name" value="CLECT"/>
    <property type="match status" value="1"/>
</dbReference>
<dbReference type="SUPFAM" id="SSF56436">
    <property type="entry name" value="C-type lectin-like"/>
    <property type="match status" value="1"/>
</dbReference>
<dbReference type="EMBL" id="HBGT01016749">
    <property type="protein sequence ID" value="CAD9416934.1"/>
    <property type="molecule type" value="Transcribed_RNA"/>
</dbReference>
<dbReference type="SMART" id="SM00034">
    <property type="entry name" value="CLECT"/>
    <property type="match status" value="1"/>
</dbReference>
<feature type="domain" description="C-type lectin" evidence="2">
    <location>
        <begin position="118"/>
        <end position="267"/>
    </location>
</feature>
<dbReference type="AlphaFoldDB" id="A0A7S2C6W9"/>
<feature type="compositionally biased region" description="Polar residues" evidence="1">
    <location>
        <begin position="226"/>
        <end position="239"/>
    </location>
</feature>
<evidence type="ECO:0000259" key="2">
    <source>
        <dbReference type="PROSITE" id="PS50041"/>
    </source>
</evidence>
<name>A0A7S2C6W9_9STRA</name>
<dbReference type="Pfam" id="PF00059">
    <property type="entry name" value="Lectin_C"/>
    <property type="match status" value="1"/>
</dbReference>
<dbReference type="InterPro" id="IPR016186">
    <property type="entry name" value="C-type_lectin-like/link_sf"/>
</dbReference>
<dbReference type="Gene3D" id="3.10.100.10">
    <property type="entry name" value="Mannose-Binding Protein A, subunit A"/>
    <property type="match status" value="1"/>
</dbReference>
<dbReference type="PROSITE" id="PS50041">
    <property type="entry name" value="C_TYPE_LECTIN_2"/>
    <property type="match status" value="1"/>
</dbReference>
<evidence type="ECO:0000313" key="3">
    <source>
        <dbReference type="EMBL" id="CAD9416934.1"/>
    </source>
</evidence>
<gene>
    <name evidence="3" type="ORF">FPAR1323_LOCUS8933</name>
</gene>
<accession>A0A7S2C6W9</accession>
<dbReference type="InterPro" id="IPR050111">
    <property type="entry name" value="C-type_lectin/snaclec_domain"/>
</dbReference>
<protein>
    <recommendedName>
        <fullName evidence="2">C-type lectin domain-containing protein</fullName>
    </recommendedName>
</protein>
<proteinExistence type="predicted"/>
<organism evidence="3">
    <name type="scientific">Florenciella parvula</name>
    <dbReference type="NCBI Taxonomy" id="236787"/>
    <lineage>
        <taxon>Eukaryota</taxon>
        <taxon>Sar</taxon>
        <taxon>Stramenopiles</taxon>
        <taxon>Ochrophyta</taxon>
        <taxon>Dictyochophyceae</taxon>
        <taxon>Florenciellales</taxon>
        <taxon>Florenciella</taxon>
    </lineage>
</organism>
<reference evidence="3" key="1">
    <citation type="submission" date="2021-01" db="EMBL/GenBank/DDBJ databases">
        <authorList>
            <person name="Corre E."/>
            <person name="Pelletier E."/>
            <person name="Niang G."/>
            <person name="Scheremetjew M."/>
            <person name="Finn R."/>
            <person name="Kale V."/>
            <person name="Holt S."/>
            <person name="Cochrane G."/>
            <person name="Meng A."/>
            <person name="Brown T."/>
            <person name="Cohen L."/>
        </authorList>
    </citation>
    <scope>NUCLEOTIDE SEQUENCE</scope>
    <source>
        <strain evidence="3">RCC1693</strain>
    </source>
</reference>
<evidence type="ECO:0000256" key="1">
    <source>
        <dbReference type="SAM" id="MobiDB-lite"/>
    </source>
</evidence>
<sequence>MSDAGGFSLLKDDDNVEVGLTPNQQMRINNGTTHQPRSNVLGASPLEMQAHAALDSCNGLPWKHLTLLYILAGSAFITALVAVNKTPEGELSMSGSDLYTKSICPFGDLTWGDEVFQFDDHHYQIIGSKDALVSWREAAMDANSRCYGGQPGYLANIDSEDENDYLYAKLSKKPHFSSNTHDAWIGATDMKNEGVFSWIGPKHLINGVKFWEGDKNGQAIDGRYTNWGQDTSGQSQPDSNGEEDCIEMRGASPGRWNDKNCYQPNEFFIVEFGTPATSTDH</sequence>
<feature type="region of interest" description="Disordered" evidence="1">
    <location>
        <begin position="221"/>
        <end position="244"/>
    </location>
</feature>
<dbReference type="InterPro" id="IPR016187">
    <property type="entry name" value="CTDL_fold"/>
</dbReference>